<evidence type="ECO:0000256" key="1">
    <source>
        <dbReference type="ARBA" id="ARBA00022741"/>
    </source>
</evidence>
<dbReference type="PANTHER" id="PTHR16305:SF28">
    <property type="entry name" value="GUANYLATE CYCLASE DOMAIN-CONTAINING PROTEIN"/>
    <property type="match status" value="1"/>
</dbReference>
<dbReference type="OrthoDB" id="9806704at2"/>
<dbReference type="EMBL" id="FQUO01000001">
    <property type="protein sequence ID" value="SHE37716.1"/>
    <property type="molecule type" value="Genomic_DNA"/>
</dbReference>
<protein>
    <submittedName>
        <fullName evidence="4">Adenylate and Guanylate cyclase catalytic domain-containing protein</fullName>
    </submittedName>
</protein>
<dbReference type="InterPro" id="IPR027417">
    <property type="entry name" value="P-loop_NTPase"/>
</dbReference>
<evidence type="ECO:0000259" key="3">
    <source>
        <dbReference type="PROSITE" id="PS50125"/>
    </source>
</evidence>
<dbReference type="SUPFAM" id="SSF52540">
    <property type="entry name" value="P-loop containing nucleoside triphosphate hydrolases"/>
    <property type="match status" value="1"/>
</dbReference>
<dbReference type="GO" id="GO:0009190">
    <property type="term" value="P:cyclic nucleotide biosynthetic process"/>
    <property type="evidence" value="ECO:0007669"/>
    <property type="project" value="InterPro"/>
</dbReference>
<dbReference type="RefSeq" id="WP_073039291.1">
    <property type="nucleotide sequence ID" value="NZ_FQUO01000001.1"/>
</dbReference>
<evidence type="ECO:0000256" key="2">
    <source>
        <dbReference type="ARBA" id="ARBA00022840"/>
    </source>
</evidence>
<dbReference type="GO" id="GO:0005737">
    <property type="term" value="C:cytoplasm"/>
    <property type="evidence" value="ECO:0007669"/>
    <property type="project" value="TreeGrafter"/>
</dbReference>
<dbReference type="Gene3D" id="3.40.50.300">
    <property type="entry name" value="P-loop containing nucleotide triphosphate hydrolases"/>
    <property type="match status" value="1"/>
</dbReference>
<dbReference type="Gene3D" id="3.30.70.1230">
    <property type="entry name" value="Nucleotide cyclase"/>
    <property type="match status" value="2"/>
</dbReference>
<dbReference type="SUPFAM" id="SSF55073">
    <property type="entry name" value="Nucleotide cyclase"/>
    <property type="match status" value="2"/>
</dbReference>
<sequence>MINNKGTIPGQSNDLTVSFVPGVLRRKYAGGVPQEDRTNQQAQTAVLLWIDICSFSPLCNRLMKDKVEGVERITRILNKHYDHVLGTVAAYGGEPLFFAGDGVMIAWPDDQVKPEDAVPLAAACAQNILALRSTINDRNELLSMHAVIAAGQWQMLEMEGLHGNLLFSFFGSVFEEIVAASRNEAPNQVLISNHALSLMGPGYRAMPMQHHTSILYETPAHFLLPPKKTPKVTRKAIGKLRQFLPQTLVYPLSLERLKWIAEIRPVTVLFVRLVNYSNSSEANIIRLQNSVALTTPLVLHYGGLINQIWMDEKDSNILIYFGPPPSAHMDDPERGVYLALELHRALLQADFHNSIGVSSGQAYCGILGNNILRQYTVIGDVVNLSARIAGLGTNHIYCDKATFQASNKSVFYKTPREVAVKGFSEPVALYQPVAVIEAEQPALGIDNLVGREKERAILMEAYHNALSGSAGCVLVAGESGIGKTRFLEDFKSRVCEDPIMLLPTAGDFIGRHILYNVWEPVFAAILGISQATTAAGRQEALKEVQEKFGAEACVLNAVLQCNLPDSEAIKSLTESQKVAATHRLMLRILKEESEKQPLVIVVDDAHWMADDVSWKLVEALTATPGKVLVVLAVQELDHNLKTSISTIKPTTISLQELPEQDVAQLICARLNVNSVSTDLIGLIRKIAKGNPFHCIELLGSLVNQNLLSIDAGHCSFVGDVKISDLSMPDTVRGAIRERIDHLAHGSQLSLKVASVAGNRFGKKLVHNVYPIKTERRSVPYFLKDAEIAGFIRARVIDNMDGYSFNNVTTSEVAYEMTLAEQRRYLHQEIAQWYENEFPDNLFPYHLRLAHHWYHAGEKNKAVSYHEREAIRLFRLGYVKQALEVGLEGVKLLHQPIEKDPAAIGQKIGEHLAFINDFMQHRSVEQLADHKKLEDESVEVVIRMLLELCPFAHQCQQVELFALMTITSLRLTLEAGNGRAAAQVYGTYAVVYKAITQDSVGALAWSNLALVVDGRNHNTLQARVNFTHGWFIAHWLVPYKTLIPIAAAGADAGLDSNDMLFGCFNLSLTLILQVAAGAPLSTIVATSLIYQQRNNRNVLNAAFHLVHEAQMARVLQGLTNSYTSLSDTACDEAKDIANICTTDLYNQIGYYLISKVKLHVHFGNWQEAIAFADQAMPLLPAFANQPGHTEYEFYTAIASLYAAAETAGATAVPLHERADTGIKTCEAWAQLFPGNFANKLLLLQAIRAGLEARVEVAEQLFMRSAQEASAQGFIHECGLAYEHLARMQQSVGMDYTSSLDAALIAYKAWGAAGKVDYLKKTFSLPL</sequence>
<dbReference type="InterPro" id="IPR029787">
    <property type="entry name" value="Nucleotide_cyclase"/>
</dbReference>
<dbReference type="InterPro" id="IPR041664">
    <property type="entry name" value="AAA_16"/>
</dbReference>
<dbReference type="PROSITE" id="PS50125">
    <property type="entry name" value="GUANYLATE_CYCLASE_2"/>
    <property type="match status" value="1"/>
</dbReference>
<proteinExistence type="predicted"/>
<evidence type="ECO:0000313" key="5">
    <source>
        <dbReference type="Proteomes" id="UP000184368"/>
    </source>
</evidence>
<dbReference type="PANTHER" id="PTHR16305">
    <property type="entry name" value="TESTICULAR SOLUBLE ADENYLYL CYCLASE"/>
    <property type="match status" value="1"/>
</dbReference>
<dbReference type="Proteomes" id="UP000184368">
    <property type="component" value="Unassembled WGS sequence"/>
</dbReference>
<gene>
    <name evidence="4" type="ORF">SAMN05444008_101292</name>
</gene>
<keyword evidence="2" id="KW-0067">ATP-binding</keyword>
<keyword evidence="1" id="KW-0547">Nucleotide-binding</keyword>
<accession>A0A1M4SZX2</accession>
<dbReference type="InterPro" id="IPR001054">
    <property type="entry name" value="A/G_cyclase"/>
</dbReference>
<reference evidence="4 5" key="1">
    <citation type="submission" date="2016-11" db="EMBL/GenBank/DDBJ databases">
        <authorList>
            <person name="Jaros S."/>
            <person name="Januszkiewicz K."/>
            <person name="Wedrychowicz H."/>
        </authorList>
    </citation>
    <scope>NUCLEOTIDE SEQUENCE [LARGE SCALE GENOMIC DNA]</scope>
    <source>
        <strain evidence="4 5">DSM 26897</strain>
    </source>
</reference>
<organism evidence="4 5">
    <name type="scientific">Cnuella takakiae</name>
    <dbReference type="NCBI Taxonomy" id="1302690"/>
    <lineage>
        <taxon>Bacteria</taxon>
        <taxon>Pseudomonadati</taxon>
        <taxon>Bacteroidota</taxon>
        <taxon>Chitinophagia</taxon>
        <taxon>Chitinophagales</taxon>
        <taxon>Chitinophagaceae</taxon>
        <taxon>Cnuella</taxon>
    </lineage>
</organism>
<dbReference type="GO" id="GO:0005524">
    <property type="term" value="F:ATP binding"/>
    <property type="evidence" value="ECO:0007669"/>
    <property type="project" value="UniProtKB-KW"/>
</dbReference>
<name>A0A1M4SZX2_9BACT</name>
<dbReference type="Pfam" id="PF13191">
    <property type="entry name" value="AAA_16"/>
    <property type="match status" value="1"/>
</dbReference>
<dbReference type="GO" id="GO:0035556">
    <property type="term" value="P:intracellular signal transduction"/>
    <property type="evidence" value="ECO:0007669"/>
    <property type="project" value="InterPro"/>
</dbReference>
<dbReference type="CDD" id="cd07302">
    <property type="entry name" value="CHD"/>
    <property type="match status" value="1"/>
</dbReference>
<evidence type="ECO:0000313" key="4">
    <source>
        <dbReference type="EMBL" id="SHE37716.1"/>
    </source>
</evidence>
<dbReference type="GO" id="GO:0004016">
    <property type="term" value="F:adenylate cyclase activity"/>
    <property type="evidence" value="ECO:0007669"/>
    <property type="project" value="UniProtKB-ARBA"/>
</dbReference>
<feature type="domain" description="Guanylate cyclase" evidence="3">
    <location>
        <begin position="267"/>
        <end position="389"/>
    </location>
</feature>
<keyword evidence="5" id="KW-1185">Reference proteome</keyword>
<dbReference type="STRING" id="1302690.BUE76_01030"/>